<reference evidence="1" key="1">
    <citation type="submission" date="2021-06" db="EMBL/GenBank/DDBJ databases">
        <title>Parelaphostrongylus tenuis whole genome reference sequence.</title>
        <authorList>
            <person name="Garwood T.J."/>
            <person name="Larsen P.A."/>
            <person name="Fountain-Jones N.M."/>
            <person name="Garbe J.R."/>
            <person name="Macchietto M.G."/>
            <person name="Kania S.A."/>
            <person name="Gerhold R.W."/>
            <person name="Richards J.E."/>
            <person name="Wolf T.M."/>
        </authorList>
    </citation>
    <scope>NUCLEOTIDE SEQUENCE</scope>
    <source>
        <strain evidence="1">MNPRO001-30</strain>
        <tissue evidence="1">Meninges</tissue>
    </source>
</reference>
<evidence type="ECO:0000313" key="1">
    <source>
        <dbReference type="EMBL" id="KAJ1354601.1"/>
    </source>
</evidence>
<dbReference type="Proteomes" id="UP001196413">
    <property type="component" value="Unassembled WGS sequence"/>
</dbReference>
<gene>
    <name evidence="1" type="ORF">KIN20_011591</name>
</gene>
<proteinExistence type="predicted"/>
<organism evidence="1 2">
    <name type="scientific">Parelaphostrongylus tenuis</name>
    <name type="common">Meningeal worm</name>
    <dbReference type="NCBI Taxonomy" id="148309"/>
    <lineage>
        <taxon>Eukaryota</taxon>
        <taxon>Metazoa</taxon>
        <taxon>Ecdysozoa</taxon>
        <taxon>Nematoda</taxon>
        <taxon>Chromadorea</taxon>
        <taxon>Rhabditida</taxon>
        <taxon>Rhabditina</taxon>
        <taxon>Rhabditomorpha</taxon>
        <taxon>Strongyloidea</taxon>
        <taxon>Metastrongylidae</taxon>
        <taxon>Parelaphostrongylus</taxon>
    </lineage>
</organism>
<protein>
    <submittedName>
        <fullName evidence="1">Uncharacterized protein</fullName>
    </submittedName>
</protein>
<dbReference type="EMBL" id="JAHQIW010002128">
    <property type="protein sequence ID" value="KAJ1354601.1"/>
    <property type="molecule type" value="Genomic_DNA"/>
</dbReference>
<name>A0AAD5MV90_PARTN</name>
<evidence type="ECO:0000313" key="2">
    <source>
        <dbReference type="Proteomes" id="UP001196413"/>
    </source>
</evidence>
<keyword evidence="2" id="KW-1185">Reference proteome</keyword>
<sequence length="109" mass="12759">MDVREEKDNGHKPPTHFFAEESFLPELNIVDYRVATTSHRTLQYNRKIDCYYCVKKARKRPHNNRLTVLQSIHVTINYRGYFITSSIVQMTSACRIANGDVIYDLSSNF</sequence>
<dbReference type="AlphaFoldDB" id="A0AAD5MV90"/>
<comment type="caution">
    <text evidence="1">The sequence shown here is derived from an EMBL/GenBank/DDBJ whole genome shotgun (WGS) entry which is preliminary data.</text>
</comment>
<accession>A0AAD5MV90</accession>